<evidence type="ECO:0000313" key="2">
    <source>
        <dbReference type="EMBL" id="PWK21248.1"/>
    </source>
</evidence>
<reference evidence="2 3" key="1">
    <citation type="submission" date="2018-05" db="EMBL/GenBank/DDBJ databases">
        <title>Genomic Encyclopedia of Archaeal and Bacterial Type Strains, Phase II (KMG-II): from individual species to whole genera.</title>
        <authorList>
            <person name="Goeker M."/>
        </authorList>
    </citation>
    <scope>NUCLEOTIDE SEQUENCE [LARGE SCALE GENOMIC DNA]</scope>
    <source>
        <strain evidence="2 3">DSM 23514</strain>
    </source>
</reference>
<organism evidence="2 3">
    <name type="scientific">Maribacter polysiphoniae</name>
    <dbReference type="NCBI Taxonomy" id="429344"/>
    <lineage>
        <taxon>Bacteria</taxon>
        <taxon>Pseudomonadati</taxon>
        <taxon>Bacteroidota</taxon>
        <taxon>Flavobacteriia</taxon>
        <taxon>Flavobacteriales</taxon>
        <taxon>Flavobacteriaceae</taxon>
        <taxon>Maribacter</taxon>
    </lineage>
</organism>
<dbReference type="EMBL" id="JACWLN010000012">
    <property type="protein sequence ID" value="MBD1262556.1"/>
    <property type="molecule type" value="Genomic_DNA"/>
</dbReference>
<reference evidence="1 4" key="2">
    <citation type="submission" date="2020-07" db="EMBL/GenBank/DDBJ databases">
        <title>The draft genome sequence of Maribacter polysiphoniae KCTC 22021.</title>
        <authorList>
            <person name="Mu L."/>
        </authorList>
    </citation>
    <scope>NUCLEOTIDE SEQUENCE [LARGE SCALE GENOMIC DNA]</scope>
    <source>
        <strain evidence="1 4">KCTC 22021</strain>
    </source>
</reference>
<proteinExistence type="predicted"/>
<evidence type="ECO:0000313" key="3">
    <source>
        <dbReference type="Proteomes" id="UP000245667"/>
    </source>
</evidence>
<protein>
    <submittedName>
        <fullName evidence="2">Uncharacterized protein</fullName>
    </submittedName>
</protein>
<dbReference type="AlphaFoldDB" id="A0A316DUV4"/>
<accession>A0A316DUV4</accession>
<dbReference type="OrthoDB" id="9933152at2"/>
<evidence type="ECO:0000313" key="1">
    <source>
        <dbReference type="EMBL" id="MBD1262556.1"/>
    </source>
</evidence>
<sequence length="123" mass="14710">MDYKELNTETEFQRFDKEHPEKGELIANMKYDEPYNFVINEFLKLEWIILSFGCFKNDRICIKYSQTTGEFFLADMNDGGHTTKCRLVKVKRSKFYNNQAELIEWTANRGAEFWKRSAKNEIN</sequence>
<dbReference type="EMBL" id="QGGQ01000013">
    <property type="protein sequence ID" value="PWK21248.1"/>
    <property type="molecule type" value="Genomic_DNA"/>
</dbReference>
<dbReference type="Proteomes" id="UP000651837">
    <property type="component" value="Unassembled WGS sequence"/>
</dbReference>
<gene>
    <name evidence="1" type="ORF">HZY62_18300</name>
    <name evidence="2" type="ORF">LX92_04049</name>
</gene>
<evidence type="ECO:0000313" key="4">
    <source>
        <dbReference type="Proteomes" id="UP000651837"/>
    </source>
</evidence>
<name>A0A316DUV4_9FLAO</name>
<dbReference type="RefSeq" id="WP_109654448.1">
    <property type="nucleotide sequence ID" value="NZ_JACWLN010000012.1"/>
</dbReference>
<dbReference type="Proteomes" id="UP000245667">
    <property type="component" value="Unassembled WGS sequence"/>
</dbReference>
<comment type="caution">
    <text evidence="2">The sequence shown here is derived from an EMBL/GenBank/DDBJ whole genome shotgun (WGS) entry which is preliminary data.</text>
</comment>
<keyword evidence="4" id="KW-1185">Reference proteome</keyword>